<protein>
    <recommendedName>
        <fullName evidence="3">CCHC-type domain-containing protein</fullName>
    </recommendedName>
</protein>
<dbReference type="InterPro" id="IPR001878">
    <property type="entry name" value="Znf_CCHC"/>
</dbReference>
<sequence>MDSCWTCGNPLHSYKNCPEEIASRKERVPKTYDYQSQYDAYEYDTYHANYNIEMEDDTLYQGEYGAQYFHPSSYETPSFFNQPQRPTQEYYYQGQKQGITMLDFDDDEDEGEEQNEEFTLHSTNTMEWSAFGSCKDKEDADDHNNSFEDLISPIKEQDKESVPFKVGEEVISKEDGEFLALLLYKDKCSNLLEEEQYPNEVEAEVTHILNPPQLPRVVINQVGVNDLVFENDKEQDNVSLVKDEHHVVERCYENSFSKLTHIIVKQVHRKARVGVRNLSQFVFYGTKNFREVLNCDKFINFASKKPQEKQVRSASSRRKRKRKKYARVTHTGNVPSNHHDTIISDSEDQLVDDLLKQTTRSDHDYKEGLVPNLHPSTSFVPPLRTDWDLLFQPLFDELLTPPPSVDNPAPEVISPNGKVVALVPVVSTGSPSLTTIDQDAPSPSNSQTTPKTQTSVISNNVEEDNHDLDVAHMNNDPIIEKSKLDEDLQGKPVDATLYCGMIGSLMYLTSSRADLTYAVCLCVQYQTKPIEKHLNAVKQIFQYLKGTINMGIWYLKDTIGLPRSKSALPSRVLRLNILPYLAKVQLPYPATPFNIQEPCTLIIISITKEQQQALDDTLVPQEQRLRIGKCNYILSATFKPPEPTFQVALDVLSLTLFYQAFLITASVPAIYMHEFWATVSYHKYSIKFKMNKKNYSFDLETFRDML</sequence>
<evidence type="ECO:0000313" key="4">
    <source>
        <dbReference type="EMBL" id="GEU37194.1"/>
    </source>
</evidence>
<keyword evidence="1" id="KW-0863">Zinc-finger</keyword>
<dbReference type="EMBL" id="BKCJ010000898">
    <property type="protein sequence ID" value="GEU37194.1"/>
    <property type="molecule type" value="Genomic_DNA"/>
</dbReference>
<dbReference type="GO" id="GO:0008270">
    <property type="term" value="F:zinc ion binding"/>
    <property type="evidence" value="ECO:0007669"/>
    <property type="project" value="UniProtKB-KW"/>
</dbReference>
<keyword evidence="1" id="KW-0862">Zinc</keyword>
<comment type="caution">
    <text evidence="4">The sequence shown here is derived from an EMBL/GenBank/DDBJ whole genome shotgun (WGS) entry which is preliminary data.</text>
</comment>
<dbReference type="GO" id="GO:0003676">
    <property type="term" value="F:nucleic acid binding"/>
    <property type="evidence" value="ECO:0007669"/>
    <property type="project" value="InterPro"/>
</dbReference>
<feature type="domain" description="CCHC-type" evidence="3">
    <location>
        <begin position="4"/>
        <end position="19"/>
    </location>
</feature>
<proteinExistence type="predicted"/>
<evidence type="ECO:0000256" key="2">
    <source>
        <dbReference type="SAM" id="MobiDB-lite"/>
    </source>
</evidence>
<dbReference type="PANTHER" id="PTHR11439:SF483">
    <property type="entry name" value="PEPTIDE SYNTHASE GLIP-LIKE, PUTATIVE (AFU_ORTHOLOGUE AFUA_3G12920)-RELATED"/>
    <property type="match status" value="1"/>
</dbReference>
<accession>A0A6L2JNG7</accession>
<name>A0A6L2JNG7_TANCI</name>
<feature type="region of interest" description="Disordered" evidence="2">
    <location>
        <begin position="432"/>
        <end position="454"/>
    </location>
</feature>
<evidence type="ECO:0000256" key="1">
    <source>
        <dbReference type="PROSITE-ProRule" id="PRU00047"/>
    </source>
</evidence>
<dbReference type="PANTHER" id="PTHR11439">
    <property type="entry name" value="GAG-POL-RELATED RETROTRANSPOSON"/>
    <property type="match status" value="1"/>
</dbReference>
<dbReference type="PROSITE" id="PS50158">
    <property type="entry name" value="ZF_CCHC"/>
    <property type="match status" value="1"/>
</dbReference>
<dbReference type="AlphaFoldDB" id="A0A6L2JNG7"/>
<organism evidence="4">
    <name type="scientific">Tanacetum cinerariifolium</name>
    <name type="common">Dalmatian daisy</name>
    <name type="synonym">Chrysanthemum cinerariifolium</name>
    <dbReference type="NCBI Taxonomy" id="118510"/>
    <lineage>
        <taxon>Eukaryota</taxon>
        <taxon>Viridiplantae</taxon>
        <taxon>Streptophyta</taxon>
        <taxon>Embryophyta</taxon>
        <taxon>Tracheophyta</taxon>
        <taxon>Spermatophyta</taxon>
        <taxon>Magnoliopsida</taxon>
        <taxon>eudicotyledons</taxon>
        <taxon>Gunneridae</taxon>
        <taxon>Pentapetalae</taxon>
        <taxon>asterids</taxon>
        <taxon>campanulids</taxon>
        <taxon>Asterales</taxon>
        <taxon>Asteraceae</taxon>
        <taxon>Asteroideae</taxon>
        <taxon>Anthemideae</taxon>
        <taxon>Anthemidinae</taxon>
        <taxon>Tanacetum</taxon>
    </lineage>
</organism>
<reference evidence="4" key="1">
    <citation type="journal article" date="2019" name="Sci. Rep.">
        <title>Draft genome of Tanacetum cinerariifolium, the natural source of mosquito coil.</title>
        <authorList>
            <person name="Yamashiro T."/>
            <person name="Shiraishi A."/>
            <person name="Satake H."/>
            <person name="Nakayama K."/>
        </authorList>
    </citation>
    <scope>NUCLEOTIDE SEQUENCE</scope>
</reference>
<keyword evidence="1" id="KW-0479">Metal-binding</keyword>
<gene>
    <name evidence="4" type="ORF">Tci_009172</name>
</gene>
<evidence type="ECO:0000259" key="3">
    <source>
        <dbReference type="PROSITE" id="PS50158"/>
    </source>
</evidence>